<gene>
    <name evidence="2" type="ORF">OCBIM_22024763mg</name>
</gene>
<reference evidence="2" key="1">
    <citation type="submission" date="2015-07" db="EMBL/GenBank/DDBJ databases">
        <title>MeaNS - Measles Nucleotide Surveillance Program.</title>
        <authorList>
            <person name="Tran T."/>
            <person name="Druce J."/>
        </authorList>
    </citation>
    <scope>NUCLEOTIDE SEQUENCE</scope>
    <source>
        <strain evidence="2">UCB-OBI-ISO-001</strain>
        <tissue evidence="2">Gonad</tissue>
    </source>
</reference>
<evidence type="ECO:0000313" key="2">
    <source>
        <dbReference type="EMBL" id="KOF82834.1"/>
    </source>
</evidence>
<feature type="domain" description="ISXO2-like transposase" evidence="1">
    <location>
        <begin position="126"/>
        <end position="270"/>
    </location>
</feature>
<sequence length="293" mass="34697">MIYNILPYIEDYDAAYSFLKEKKVLNSVAPQCSICQKEMTLIKQKEGKIFRCPKHKAIKESIKKFSFLENSKLRLQDFILLSYLWSQNIAVHPSSEMTGLSKSTVVQWYQYMRDITSNYLVRNPYQIGGLGHIVEIDEPKMCKQKCNRGRTSQERWVFGGWDRKDKKGFLVFVPDHSSETLLPLFRRYIKPGTIIYSNCWSAYNGISEIDVTPKYTHFKVNQTENFVDPNVHTDSVKCYWKNAKRHFKHMMGEQTDMIESYLDEFLWREQYGKTGNECFENIFKHLSEWFAFK</sequence>
<dbReference type="AlphaFoldDB" id="A0A0L8H144"/>
<dbReference type="NCBIfam" id="NF033547">
    <property type="entry name" value="transpos_IS1595"/>
    <property type="match status" value="1"/>
</dbReference>
<dbReference type="InterPro" id="IPR024445">
    <property type="entry name" value="Tnp_ISXO2-like"/>
</dbReference>
<dbReference type="EMBL" id="KQ419623">
    <property type="protein sequence ID" value="KOF82834.1"/>
    <property type="molecule type" value="Genomic_DNA"/>
</dbReference>
<dbReference type="InterPro" id="IPR053164">
    <property type="entry name" value="IS1016-like_transposase"/>
</dbReference>
<protein>
    <recommendedName>
        <fullName evidence="1">ISXO2-like transposase domain-containing protein</fullName>
    </recommendedName>
</protein>
<organism evidence="2">
    <name type="scientific">Octopus bimaculoides</name>
    <name type="common">California two-spotted octopus</name>
    <dbReference type="NCBI Taxonomy" id="37653"/>
    <lineage>
        <taxon>Eukaryota</taxon>
        <taxon>Metazoa</taxon>
        <taxon>Spiralia</taxon>
        <taxon>Lophotrochozoa</taxon>
        <taxon>Mollusca</taxon>
        <taxon>Cephalopoda</taxon>
        <taxon>Coleoidea</taxon>
        <taxon>Octopodiformes</taxon>
        <taxon>Octopoda</taxon>
        <taxon>Incirrata</taxon>
        <taxon>Octopodidae</taxon>
        <taxon>Octopus</taxon>
    </lineage>
</organism>
<proteinExistence type="predicted"/>
<evidence type="ECO:0000259" key="1">
    <source>
        <dbReference type="SMART" id="SM01126"/>
    </source>
</evidence>
<dbReference type="Pfam" id="PF12762">
    <property type="entry name" value="DDE_Tnp_IS1595"/>
    <property type="match status" value="1"/>
</dbReference>
<dbReference type="PANTHER" id="PTHR47163:SF2">
    <property type="entry name" value="SI:DKEY-17M8.2"/>
    <property type="match status" value="1"/>
</dbReference>
<dbReference type="OMA" id="NEREMQC"/>
<dbReference type="OrthoDB" id="6146223at2759"/>
<dbReference type="SMART" id="SM01126">
    <property type="entry name" value="DDE_Tnp_IS1595"/>
    <property type="match status" value="1"/>
</dbReference>
<accession>A0A0L8H144</accession>
<dbReference type="PANTHER" id="PTHR47163">
    <property type="entry name" value="DDE_TNP_IS1595 DOMAIN-CONTAINING PROTEIN"/>
    <property type="match status" value="1"/>
</dbReference>
<name>A0A0L8H144_OCTBM</name>